<feature type="region of interest" description="Disordered" evidence="1">
    <location>
        <begin position="47"/>
        <end position="82"/>
    </location>
</feature>
<evidence type="ECO:0000313" key="2">
    <source>
        <dbReference type="EMBL" id="CED84242.1"/>
    </source>
</evidence>
<protein>
    <submittedName>
        <fullName evidence="2">Uncharacterized protein</fullName>
    </submittedName>
</protein>
<dbReference type="AlphaFoldDB" id="A0A0F7SPR6"/>
<feature type="compositionally biased region" description="Acidic residues" evidence="1">
    <location>
        <begin position="73"/>
        <end position="82"/>
    </location>
</feature>
<name>A0A0F7SPR6_PHARH</name>
<reference evidence="2" key="1">
    <citation type="submission" date="2014-08" db="EMBL/GenBank/DDBJ databases">
        <authorList>
            <person name="Sharma Rahul"/>
            <person name="Thines Marco"/>
        </authorList>
    </citation>
    <scope>NUCLEOTIDE SEQUENCE</scope>
</reference>
<sequence length="200" mass="22191">MSSSSCLPSPPPVSEPMHLEPYQKQYIGDGWTSVYSKNQPEDYLTSRMSTLSSNSIEGDHIRPPLPTPTASEAGDDPSEEDPLADFTLILPRQPRDFMLPPHSATSFIPTDRSKHRSFSVSTAVLSSAATSRRPSLFSPLEEEARPVFGLSKAERTYSADMYKLLEEGLKMLKARQFQENKVKGKIGGMMIIRTSKPKVT</sequence>
<evidence type="ECO:0000256" key="1">
    <source>
        <dbReference type="SAM" id="MobiDB-lite"/>
    </source>
</evidence>
<organism evidence="2">
    <name type="scientific">Phaffia rhodozyma</name>
    <name type="common">Yeast</name>
    <name type="synonym">Xanthophyllomyces dendrorhous</name>
    <dbReference type="NCBI Taxonomy" id="264483"/>
    <lineage>
        <taxon>Eukaryota</taxon>
        <taxon>Fungi</taxon>
        <taxon>Dikarya</taxon>
        <taxon>Basidiomycota</taxon>
        <taxon>Agaricomycotina</taxon>
        <taxon>Tremellomycetes</taxon>
        <taxon>Cystofilobasidiales</taxon>
        <taxon>Mrakiaceae</taxon>
        <taxon>Phaffia</taxon>
    </lineage>
</organism>
<proteinExistence type="predicted"/>
<accession>A0A0F7SPR6</accession>
<feature type="compositionally biased region" description="Polar residues" evidence="1">
    <location>
        <begin position="47"/>
        <end position="56"/>
    </location>
</feature>
<dbReference type="EMBL" id="LN483157">
    <property type="protein sequence ID" value="CED84242.1"/>
    <property type="molecule type" value="Genomic_DNA"/>
</dbReference>